<evidence type="ECO:0000313" key="7">
    <source>
        <dbReference type="Proteomes" id="UP000095280"/>
    </source>
</evidence>
<feature type="repeat" description="ANK" evidence="2">
    <location>
        <begin position="758"/>
        <end position="790"/>
    </location>
</feature>
<evidence type="ECO:0000259" key="5">
    <source>
        <dbReference type="PROSITE" id="PS50207"/>
    </source>
</evidence>
<evidence type="ECO:0000256" key="2">
    <source>
        <dbReference type="PROSITE-ProRule" id="PRU00023"/>
    </source>
</evidence>
<comment type="similarity">
    <text evidence="1 3">Belongs to the peptidase C14A family.</text>
</comment>
<name>A0A1I8IPY8_9PLAT</name>
<sequence length="1126" mass="125097">MGSGSSVNSQAKSDTVDESAALQRLAKLVIQGDFGQVRQLAMRRLVKSKDGSGRTVLMLVADTRGTPLQAEKCILYLFELGADPKASDAEGNTAAHLAARRDHVRVLALLPFEAKWLQNERGRTPLMEAVLFGSWKCAKHLLHLLRQERFIDEYRGVSTARQLGRFLKASYTGDMSRNPMRQKFFGMKDQNGQTALELAKFKGYSELASYIEREMRLDVVAIGLINGLTKQEEADREKLECLAREGNVATLLRLVTRANCDLPSRAGHTMLMHLVRSVEIENASVWKQLLNLADPTCADINANTCVHHAAEAGNDSAIVALLNAGAAANATKDNGETPLIAAASNTPIRRAFLTGWFLLAGGADWSLKDSRGCTAYEIALEYDKEDLTDLLQPYQSKKFFDETPNLPSPERAEFPEVQPSTGSQSGATTRQTNWSEEEFYPVTNPQGFCIIINIGKYEELKHKEGGTAIIDPEIREGSAKDVQLVRQVFEELRFIVKVREDLKTQEIDDYLNDVKRSEELNKHGSFVCFLMAHGSHDCIYGADWVPYPIDRIVDKFQSYFCQALSRKPKIFFIQACRTNTLAAARSTIRSDRVPAMGQGQTRSTQEAGESSVTFDAAALAPLRNRDLCPAEGDFLRCFASTPGSVAIRDTHRGSPFVQILCRFMQQHYKVHDVSHIMTKVNNFLQKNSVETGDGKLQSIVTQKVDQLARREFTQLECDLEKIRARFESDREMRLQISKESKISGLTVELTDPTCADTSSKSCLHYAADGGNFAAATALLAAGACVNAIAEGLTPLSNLAKNAPDDAETVGFAWLLLLAGSDWSLTSWDGKTALELAIDRTNSGLVELLSQLDEDYYKVTNPQGFCIIVNINKYTATSDITVSHEDREGSQRDVDRVTELFGKLQFRVKKQEDLTAEEIDDFLSEVKRSKELARHGSFVCFFMAHGSHDCIYGSDGVPYEIRKLTERFQASVCKSLAGKPKIFFIQACRGNRIGSRSSRMKTDKLSAPACRNAASAVEYSTMRTDEPPAPVLDPAIHPAEGDFLLCFANTPGSVAFRDTAEGSVFVQTLCSYIETDFKRHDLGYIMTKVNRHLQKEPVQIDNKLYHVVPQKVDQLAHKVSLDPRRAF</sequence>
<dbReference type="PANTHER" id="PTHR47901">
    <property type="entry name" value="CASPASE RECRUITMENT DOMAIN-CONTAINING PROTEIN 18"/>
    <property type="match status" value="1"/>
</dbReference>
<feature type="domain" description="Caspase family p20" evidence="6">
    <location>
        <begin position="861"/>
        <end position="991"/>
    </location>
</feature>
<dbReference type="AlphaFoldDB" id="A0A1I8IPY8"/>
<dbReference type="WBParaSite" id="maker-uti_cns_0014801-snap-gene-0.2-mRNA-1">
    <property type="protein sequence ID" value="maker-uti_cns_0014801-snap-gene-0.2-mRNA-1"/>
    <property type="gene ID" value="maker-uti_cns_0014801-snap-gene-0.2"/>
</dbReference>
<dbReference type="InterPro" id="IPR002398">
    <property type="entry name" value="Pept_C14"/>
</dbReference>
<dbReference type="GO" id="GO:0097169">
    <property type="term" value="C:AIM2 inflammasome complex"/>
    <property type="evidence" value="ECO:0007669"/>
    <property type="project" value="TreeGrafter"/>
</dbReference>
<feature type="compositionally biased region" description="Polar residues" evidence="4">
    <location>
        <begin position="418"/>
        <end position="432"/>
    </location>
</feature>
<feature type="domain" description="Caspase family p10" evidence="5">
    <location>
        <begin position="1037"/>
        <end position="1095"/>
    </location>
</feature>
<dbReference type="PRINTS" id="PR00376">
    <property type="entry name" value="IL1BCENZYME"/>
</dbReference>
<dbReference type="SMART" id="SM00248">
    <property type="entry name" value="ANK"/>
    <property type="match status" value="8"/>
</dbReference>
<dbReference type="PROSITE" id="PS50208">
    <property type="entry name" value="CASPASE_P20"/>
    <property type="match status" value="2"/>
</dbReference>
<reference evidence="8" key="1">
    <citation type="submission" date="2016-11" db="UniProtKB">
        <authorList>
            <consortium name="WormBaseParasite"/>
        </authorList>
    </citation>
    <scope>IDENTIFICATION</scope>
</reference>
<dbReference type="Pfam" id="PF00656">
    <property type="entry name" value="Peptidase_C14"/>
    <property type="match status" value="2"/>
</dbReference>
<dbReference type="Pfam" id="PF12796">
    <property type="entry name" value="Ank_2"/>
    <property type="match status" value="2"/>
</dbReference>
<dbReference type="PROSITE" id="PS01122">
    <property type="entry name" value="CASPASE_CYS"/>
    <property type="match status" value="1"/>
</dbReference>
<dbReference type="GO" id="GO:0006508">
    <property type="term" value="P:proteolysis"/>
    <property type="evidence" value="ECO:0007669"/>
    <property type="project" value="InterPro"/>
</dbReference>
<feature type="repeat" description="ANK" evidence="2">
    <location>
        <begin position="301"/>
        <end position="333"/>
    </location>
</feature>
<accession>A0A1I8IPY8</accession>
<evidence type="ECO:0000259" key="6">
    <source>
        <dbReference type="PROSITE" id="PS50208"/>
    </source>
</evidence>
<dbReference type="InterPro" id="IPR029030">
    <property type="entry name" value="Caspase-like_dom_sf"/>
</dbReference>
<keyword evidence="7" id="KW-1185">Reference proteome</keyword>
<dbReference type="InterPro" id="IPR002138">
    <property type="entry name" value="Pept_C14_p10"/>
</dbReference>
<dbReference type="Gene3D" id="1.25.40.20">
    <property type="entry name" value="Ankyrin repeat-containing domain"/>
    <property type="match status" value="4"/>
</dbReference>
<feature type="domain" description="Caspase family p20" evidence="6">
    <location>
        <begin position="445"/>
        <end position="580"/>
    </location>
</feature>
<dbReference type="PROSITE" id="PS50207">
    <property type="entry name" value="CASPASE_P10"/>
    <property type="match status" value="2"/>
</dbReference>
<dbReference type="GO" id="GO:0004197">
    <property type="term" value="F:cysteine-type endopeptidase activity"/>
    <property type="evidence" value="ECO:0007669"/>
    <property type="project" value="InterPro"/>
</dbReference>
<dbReference type="InterPro" id="IPR015917">
    <property type="entry name" value="Pept_C14A"/>
</dbReference>
<evidence type="ECO:0000256" key="1">
    <source>
        <dbReference type="ARBA" id="ARBA00010134"/>
    </source>
</evidence>
<dbReference type="PANTHER" id="PTHR47901:SF3">
    <property type="entry name" value="CASPASE-1"/>
    <property type="match status" value="1"/>
</dbReference>
<organism evidence="7 8">
    <name type="scientific">Macrostomum lignano</name>
    <dbReference type="NCBI Taxonomy" id="282301"/>
    <lineage>
        <taxon>Eukaryota</taxon>
        <taxon>Metazoa</taxon>
        <taxon>Spiralia</taxon>
        <taxon>Lophotrochozoa</taxon>
        <taxon>Platyhelminthes</taxon>
        <taxon>Rhabditophora</taxon>
        <taxon>Macrostomorpha</taxon>
        <taxon>Macrostomida</taxon>
        <taxon>Macrostomidae</taxon>
        <taxon>Macrostomum</taxon>
    </lineage>
</organism>
<dbReference type="GO" id="GO:0072559">
    <property type="term" value="C:NLRP3 inflammasome complex"/>
    <property type="evidence" value="ECO:0007669"/>
    <property type="project" value="TreeGrafter"/>
</dbReference>
<feature type="domain" description="Caspase family p10" evidence="5">
    <location>
        <begin position="629"/>
        <end position="681"/>
    </location>
</feature>
<evidence type="ECO:0000256" key="3">
    <source>
        <dbReference type="RuleBase" id="RU003971"/>
    </source>
</evidence>
<dbReference type="SMART" id="SM00115">
    <property type="entry name" value="CASc"/>
    <property type="match status" value="2"/>
</dbReference>
<dbReference type="SUPFAM" id="SSF52129">
    <property type="entry name" value="Caspase-like"/>
    <property type="match status" value="2"/>
</dbReference>
<dbReference type="InterPro" id="IPR002110">
    <property type="entry name" value="Ankyrin_rpt"/>
</dbReference>
<evidence type="ECO:0000313" key="8">
    <source>
        <dbReference type="WBParaSite" id="maker-uti_cns_0014801-snap-gene-0.2-mRNA-1"/>
    </source>
</evidence>
<dbReference type="GO" id="GO:0072557">
    <property type="term" value="C:IPAF inflammasome complex"/>
    <property type="evidence" value="ECO:0007669"/>
    <property type="project" value="TreeGrafter"/>
</dbReference>
<feature type="region of interest" description="Disordered" evidence="4">
    <location>
        <begin position="399"/>
        <end position="432"/>
    </location>
</feature>
<dbReference type="InterPro" id="IPR011600">
    <property type="entry name" value="Pept_C14_caspase"/>
</dbReference>
<dbReference type="SUPFAM" id="SSF48403">
    <property type="entry name" value="Ankyrin repeat"/>
    <property type="match status" value="2"/>
</dbReference>
<protein>
    <submittedName>
        <fullName evidence="8">ANK_REP_REGION domain-containing protein</fullName>
    </submittedName>
</protein>
<dbReference type="PROSITE" id="PS50088">
    <property type="entry name" value="ANK_REPEAT"/>
    <property type="match status" value="2"/>
</dbReference>
<dbReference type="InterPro" id="IPR036770">
    <property type="entry name" value="Ankyrin_rpt-contain_sf"/>
</dbReference>
<dbReference type="InterPro" id="IPR033139">
    <property type="entry name" value="Caspase_cys_AS"/>
</dbReference>
<dbReference type="InterPro" id="IPR001309">
    <property type="entry name" value="Pept_C14_p20"/>
</dbReference>
<keyword evidence="2" id="KW-0040">ANK repeat</keyword>
<evidence type="ECO:0000256" key="4">
    <source>
        <dbReference type="SAM" id="MobiDB-lite"/>
    </source>
</evidence>
<dbReference type="Gene3D" id="3.40.50.1460">
    <property type="match status" value="2"/>
</dbReference>
<proteinExistence type="inferred from homology"/>
<dbReference type="Proteomes" id="UP000095280">
    <property type="component" value="Unplaced"/>
</dbReference>